<evidence type="ECO:0000313" key="4">
    <source>
        <dbReference type="Proteomes" id="UP000617355"/>
    </source>
</evidence>
<keyword evidence="2" id="KW-0812">Transmembrane</keyword>
<evidence type="ECO:0000313" key="3">
    <source>
        <dbReference type="EMBL" id="GGD19906.1"/>
    </source>
</evidence>
<keyword evidence="2" id="KW-0472">Membrane</keyword>
<proteinExistence type="predicted"/>
<sequence length="166" mass="18212">MAFIFTKSITRTAIVTALSASLALTPVSVTPARAGEAELGAVAAASFFALVTAGIIASAAKENSGGSVIDRHPPARHPGRGPQRPDPRKTIPAQCDLYVQGGPDRGVYYTRSCLMRNFDYWAFLPDRCEERVWVPRLRQNVNAYDAQCLARFGYKEAQSRPRSVRR</sequence>
<keyword evidence="2" id="KW-1133">Transmembrane helix</keyword>
<organism evidence="3 4">
    <name type="scientific">Sinisalibacter lacisalsi</name>
    <dbReference type="NCBI Taxonomy" id="1526570"/>
    <lineage>
        <taxon>Bacteria</taxon>
        <taxon>Pseudomonadati</taxon>
        <taxon>Pseudomonadota</taxon>
        <taxon>Alphaproteobacteria</taxon>
        <taxon>Rhodobacterales</taxon>
        <taxon>Roseobacteraceae</taxon>
        <taxon>Sinisalibacter</taxon>
    </lineage>
</organism>
<dbReference type="Proteomes" id="UP000617355">
    <property type="component" value="Unassembled WGS sequence"/>
</dbReference>
<comment type="caution">
    <text evidence="3">The sequence shown here is derived from an EMBL/GenBank/DDBJ whole genome shotgun (WGS) entry which is preliminary data.</text>
</comment>
<dbReference type="EMBL" id="BMGI01000001">
    <property type="protein sequence ID" value="GGD19906.1"/>
    <property type="molecule type" value="Genomic_DNA"/>
</dbReference>
<feature type="region of interest" description="Disordered" evidence="1">
    <location>
        <begin position="64"/>
        <end position="90"/>
    </location>
</feature>
<keyword evidence="4" id="KW-1185">Reference proteome</keyword>
<accession>A0ABQ1QA71</accession>
<protein>
    <submittedName>
        <fullName evidence="3">Uncharacterized protein</fullName>
    </submittedName>
</protein>
<reference evidence="4" key="1">
    <citation type="journal article" date="2019" name="Int. J. Syst. Evol. Microbiol.">
        <title>The Global Catalogue of Microorganisms (GCM) 10K type strain sequencing project: providing services to taxonomists for standard genome sequencing and annotation.</title>
        <authorList>
            <consortium name="The Broad Institute Genomics Platform"/>
            <consortium name="The Broad Institute Genome Sequencing Center for Infectious Disease"/>
            <person name="Wu L."/>
            <person name="Ma J."/>
        </authorList>
    </citation>
    <scope>NUCLEOTIDE SEQUENCE [LARGE SCALE GENOMIC DNA]</scope>
    <source>
        <strain evidence="4">CGMCC 1.12922</strain>
    </source>
</reference>
<evidence type="ECO:0000256" key="1">
    <source>
        <dbReference type="SAM" id="MobiDB-lite"/>
    </source>
</evidence>
<feature type="transmembrane region" description="Helical" evidence="2">
    <location>
        <begin position="39"/>
        <end position="60"/>
    </location>
</feature>
<name>A0ABQ1QA71_9RHOB</name>
<gene>
    <name evidence="3" type="ORF">GCM10011358_00640</name>
</gene>
<dbReference type="RefSeq" id="WP_188525619.1">
    <property type="nucleotide sequence ID" value="NZ_BMGI01000001.1"/>
</dbReference>
<evidence type="ECO:0000256" key="2">
    <source>
        <dbReference type="SAM" id="Phobius"/>
    </source>
</evidence>